<protein>
    <submittedName>
        <fullName evidence="1">Uncharacterized protein</fullName>
    </submittedName>
</protein>
<comment type="caution">
    <text evidence="1">The sequence shown here is derived from an EMBL/GenBank/DDBJ whole genome shotgun (WGS) entry which is preliminary data.</text>
</comment>
<accession>A0ABS6BJU9</accession>
<keyword evidence="2" id="KW-1185">Reference proteome</keyword>
<proteinExistence type="predicted"/>
<sequence length="96" mass="10686">MTQSTRDGGLSDLTSLHAQVMAHRLALELLWANVLRTHDDPAGACSRIAEQGHQAIDACYERVGRVSEAEHIFVQAMLTHHENLWKSIETQVRALA</sequence>
<gene>
    <name evidence="1" type="ORF">KOF26_06575</name>
</gene>
<dbReference type="Proteomes" id="UP000776276">
    <property type="component" value="Unassembled WGS sequence"/>
</dbReference>
<evidence type="ECO:0000313" key="2">
    <source>
        <dbReference type="Proteomes" id="UP000776276"/>
    </source>
</evidence>
<reference evidence="1 2" key="1">
    <citation type="submission" date="2021-06" db="EMBL/GenBank/DDBJ databases">
        <title>Sphingomonas sp. XMGL2, whole genome shotgun sequencing project.</title>
        <authorList>
            <person name="Zhao G."/>
            <person name="Shen L."/>
        </authorList>
    </citation>
    <scope>NUCLEOTIDE SEQUENCE [LARGE SCALE GENOMIC DNA]</scope>
    <source>
        <strain evidence="1 2">XMGL2</strain>
    </source>
</reference>
<name>A0ABS6BJU9_9SPHN</name>
<organism evidence="1 2">
    <name type="scientific">Sphingomonas quercus</name>
    <dbReference type="NCBI Taxonomy" id="2842451"/>
    <lineage>
        <taxon>Bacteria</taxon>
        <taxon>Pseudomonadati</taxon>
        <taxon>Pseudomonadota</taxon>
        <taxon>Alphaproteobacteria</taxon>
        <taxon>Sphingomonadales</taxon>
        <taxon>Sphingomonadaceae</taxon>
        <taxon>Sphingomonas</taxon>
    </lineage>
</organism>
<dbReference type="RefSeq" id="WP_216322127.1">
    <property type="nucleotide sequence ID" value="NZ_JAHKRT010000003.1"/>
</dbReference>
<dbReference type="EMBL" id="JAHKRT010000003">
    <property type="protein sequence ID" value="MBU3077529.1"/>
    <property type="molecule type" value="Genomic_DNA"/>
</dbReference>
<evidence type="ECO:0000313" key="1">
    <source>
        <dbReference type="EMBL" id="MBU3077529.1"/>
    </source>
</evidence>